<dbReference type="EMBL" id="JACHFH010000012">
    <property type="protein sequence ID" value="MBB5336100.1"/>
    <property type="molecule type" value="Genomic_DNA"/>
</dbReference>
<proteinExistence type="predicted"/>
<dbReference type="AlphaFoldDB" id="A0A840UIT3"/>
<keyword evidence="2" id="KW-1185">Reference proteome</keyword>
<name>A0A840UIT3_9FIRM</name>
<evidence type="ECO:0000313" key="1">
    <source>
        <dbReference type="EMBL" id="MBB5336100.1"/>
    </source>
</evidence>
<evidence type="ECO:0000313" key="2">
    <source>
        <dbReference type="Proteomes" id="UP000559117"/>
    </source>
</evidence>
<gene>
    <name evidence="1" type="ORF">HNR32_001244</name>
</gene>
<accession>A0A840UIT3</accession>
<protein>
    <submittedName>
        <fullName evidence="1">Uncharacterized protein</fullName>
    </submittedName>
</protein>
<organism evidence="1 2">
    <name type="scientific">Pectinatus brassicae</name>
    <dbReference type="NCBI Taxonomy" id="862415"/>
    <lineage>
        <taxon>Bacteria</taxon>
        <taxon>Bacillati</taxon>
        <taxon>Bacillota</taxon>
        <taxon>Negativicutes</taxon>
        <taxon>Selenomonadales</taxon>
        <taxon>Selenomonadaceae</taxon>
        <taxon>Pectinatus</taxon>
    </lineage>
</organism>
<dbReference type="Proteomes" id="UP000559117">
    <property type="component" value="Unassembled WGS sequence"/>
</dbReference>
<reference evidence="1 2" key="1">
    <citation type="submission" date="2020-08" db="EMBL/GenBank/DDBJ databases">
        <title>Genomic Encyclopedia of Type Strains, Phase IV (KMG-IV): sequencing the most valuable type-strain genomes for metagenomic binning, comparative biology and taxonomic classification.</title>
        <authorList>
            <person name="Goeker M."/>
        </authorList>
    </citation>
    <scope>NUCLEOTIDE SEQUENCE [LARGE SCALE GENOMIC DNA]</scope>
    <source>
        <strain evidence="1 2">DSM 24661</strain>
    </source>
</reference>
<comment type="caution">
    <text evidence="1">The sequence shown here is derived from an EMBL/GenBank/DDBJ whole genome shotgun (WGS) entry which is preliminary data.</text>
</comment>
<sequence length="234" mass="26312">MRKNKRTLLLICVIVVAIIVAISAKGFSLFDTSVEDSLKIFVQINLKNDFTDAKEIGLGDDATIKEWQQNYQKINKHYFDMEFKNTLSDEKLNELVAAELVMNKKRQIKISDVKVDKDTATATVAISKVDYSSIVDKAVKTVKAQKAKNEAMTAKEFSAALADELIKGYKAAEVSSQMSTFSIKCKKELIDNNEHNKAAQNWLSEYVLPHFAGHCWYPQDFADFSGKINKAVES</sequence>
<dbReference type="RefSeq" id="WP_183860730.1">
    <property type="nucleotide sequence ID" value="NZ_JACHFH010000012.1"/>
</dbReference>